<proteinExistence type="predicted"/>
<dbReference type="Proteomes" id="UP000066049">
    <property type="component" value="Chromosome"/>
</dbReference>
<dbReference type="InterPro" id="IPR001173">
    <property type="entry name" value="Glyco_trans_2-like"/>
</dbReference>
<dbReference type="EMBL" id="CP012541">
    <property type="protein sequence ID" value="ALF46849.1"/>
    <property type="molecule type" value="Genomic_DNA"/>
</dbReference>
<dbReference type="Pfam" id="PF00535">
    <property type="entry name" value="Glycos_transf_2"/>
    <property type="match status" value="1"/>
</dbReference>
<dbReference type="CDD" id="cd00761">
    <property type="entry name" value="Glyco_tranf_GTA_type"/>
    <property type="match status" value="1"/>
</dbReference>
<evidence type="ECO:0000256" key="1">
    <source>
        <dbReference type="SAM" id="Phobius"/>
    </source>
</evidence>
<dbReference type="PATRIC" id="fig|199.248.peg.143"/>
<gene>
    <name evidence="3" type="ORF">CCON33237_0124</name>
</gene>
<evidence type="ECO:0000313" key="3">
    <source>
        <dbReference type="EMBL" id="ALF46849.1"/>
    </source>
</evidence>
<keyword evidence="1" id="KW-0472">Membrane</keyword>
<dbReference type="RefSeq" id="WP_081004416.1">
    <property type="nucleotide sequence ID" value="NZ_CABMKQ010000024.1"/>
</dbReference>
<dbReference type="InterPro" id="IPR029044">
    <property type="entry name" value="Nucleotide-diphossugar_trans"/>
</dbReference>
<reference evidence="4" key="1">
    <citation type="submission" date="2015-08" db="EMBL/GenBank/DDBJ databases">
        <title>Comparative genomics of the Campylobacter concisus group.</title>
        <authorList>
            <person name="Miller W.G."/>
            <person name="Yee E."/>
            <person name="Chapman M.H."/>
            <person name="Huynh S."/>
            <person name="Bono J.L."/>
            <person name="On S.L.W."/>
            <person name="St Leger J."/>
            <person name="Foster G."/>
            <person name="Parker C.T."/>
        </authorList>
    </citation>
    <scope>NUCLEOTIDE SEQUENCE [LARGE SCALE GENOMIC DNA]</scope>
    <source>
        <strain evidence="4">ATCC 33237</strain>
    </source>
</reference>
<protein>
    <submittedName>
        <fullName evidence="3">Glycosyltransferase, family 2</fullName>
    </submittedName>
</protein>
<keyword evidence="1" id="KW-1133">Transmembrane helix</keyword>
<dbReference type="Gene3D" id="3.90.550.10">
    <property type="entry name" value="Spore Coat Polysaccharide Biosynthesis Protein SpsA, Chain A"/>
    <property type="match status" value="1"/>
</dbReference>
<feature type="domain" description="Glycosyltransferase 2-like" evidence="2">
    <location>
        <begin position="10"/>
        <end position="165"/>
    </location>
</feature>
<dbReference type="SUPFAM" id="SSF53448">
    <property type="entry name" value="Nucleotide-diphospho-sugar transferases"/>
    <property type="match status" value="1"/>
</dbReference>
<organism evidence="3 4">
    <name type="scientific">Campylobacter concisus</name>
    <dbReference type="NCBI Taxonomy" id="199"/>
    <lineage>
        <taxon>Bacteria</taxon>
        <taxon>Pseudomonadati</taxon>
        <taxon>Campylobacterota</taxon>
        <taxon>Epsilonproteobacteria</taxon>
        <taxon>Campylobacterales</taxon>
        <taxon>Campylobacteraceae</taxon>
        <taxon>Campylobacter</taxon>
    </lineage>
</organism>
<dbReference type="AlphaFoldDB" id="A0A0M4T9X2"/>
<name>A0A0M4T9X2_9BACT</name>
<keyword evidence="3" id="KW-0808">Transferase</keyword>
<keyword evidence="1" id="KW-0812">Transmembrane</keyword>
<evidence type="ECO:0000313" key="4">
    <source>
        <dbReference type="Proteomes" id="UP000066049"/>
    </source>
</evidence>
<sequence length="318" mass="36750">MGFKIMLLDILIPTFNRIEPLKKNLELLIDYVSRLDCKDKIRIIISDNFSSDSTFDVLSILKSNTDIKIIIYRQEENIGLERNAVFVLSKSSAKYVMFLGDDDFLHFDYLKKIVEHLETDNLACIIPSFLAKRVDGAIVGYRSLGENKKYAKGFLSALTLSILGHQLSGIVFLREGILEKYLSSEEFRNIYLFIAFVGLNCLRGGVWHFTEYPVYVTVGEEKDWNYGDDALFSEKIKNIPIISENFLQRFRLENKFFIDNIYSIFMVYSSLSKRVKALYLASTSQNLSLVFKAYIPFLLFLFAINKTTNKIFKKIGIR</sequence>
<dbReference type="KEGG" id="ccoc:CCON33237_0124"/>
<dbReference type="GO" id="GO:0016758">
    <property type="term" value="F:hexosyltransferase activity"/>
    <property type="evidence" value="ECO:0007669"/>
    <property type="project" value="UniProtKB-ARBA"/>
</dbReference>
<evidence type="ECO:0000259" key="2">
    <source>
        <dbReference type="Pfam" id="PF00535"/>
    </source>
</evidence>
<dbReference type="PANTHER" id="PTHR22916">
    <property type="entry name" value="GLYCOSYLTRANSFERASE"/>
    <property type="match status" value="1"/>
</dbReference>
<accession>A0A0M4T9X2</accession>
<feature type="transmembrane region" description="Helical" evidence="1">
    <location>
        <begin position="287"/>
        <end position="304"/>
    </location>
</feature>